<proteinExistence type="predicted"/>
<reference evidence="1 2" key="1">
    <citation type="submission" date="2021-06" db="EMBL/GenBank/DDBJ databases">
        <authorList>
            <person name="Kallberg Y."/>
            <person name="Tangrot J."/>
            <person name="Rosling A."/>
        </authorList>
    </citation>
    <scope>NUCLEOTIDE SEQUENCE [LARGE SCALE GENOMIC DNA]</scope>
    <source>
        <strain evidence="1 2">120-4 pot B 10/14</strain>
    </source>
</reference>
<evidence type="ECO:0000313" key="1">
    <source>
        <dbReference type="EMBL" id="CAG8850218.1"/>
    </source>
</evidence>
<feature type="non-terminal residue" evidence="1">
    <location>
        <position position="48"/>
    </location>
</feature>
<comment type="caution">
    <text evidence="1">The sequence shown here is derived from an EMBL/GenBank/DDBJ whole genome shotgun (WGS) entry which is preliminary data.</text>
</comment>
<sequence length="48" mass="5489">NSKKAYEDLYNPSNPNDPNLDIFLAAVLELIFDENYLNTKLDSDVVDK</sequence>
<name>A0ABN7X8F4_GIGMA</name>
<feature type="non-terminal residue" evidence="1">
    <location>
        <position position="1"/>
    </location>
</feature>
<protein>
    <submittedName>
        <fullName evidence="1">20028_t:CDS:1</fullName>
    </submittedName>
</protein>
<evidence type="ECO:0000313" key="2">
    <source>
        <dbReference type="Proteomes" id="UP000789901"/>
    </source>
</evidence>
<accession>A0ABN7X8F4</accession>
<dbReference type="Proteomes" id="UP000789901">
    <property type="component" value="Unassembled WGS sequence"/>
</dbReference>
<keyword evidence="2" id="KW-1185">Reference proteome</keyword>
<gene>
    <name evidence="1" type="ORF">GMARGA_LOCUS40106</name>
</gene>
<organism evidence="1 2">
    <name type="scientific">Gigaspora margarita</name>
    <dbReference type="NCBI Taxonomy" id="4874"/>
    <lineage>
        <taxon>Eukaryota</taxon>
        <taxon>Fungi</taxon>
        <taxon>Fungi incertae sedis</taxon>
        <taxon>Mucoromycota</taxon>
        <taxon>Glomeromycotina</taxon>
        <taxon>Glomeromycetes</taxon>
        <taxon>Diversisporales</taxon>
        <taxon>Gigasporaceae</taxon>
        <taxon>Gigaspora</taxon>
    </lineage>
</organism>
<dbReference type="EMBL" id="CAJVQB010100044">
    <property type="protein sequence ID" value="CAG8850218.1"/>
    <property type="molecule type" value="Genomic_DNA"/>
</dbReference>